<proteinExistence type="predicted"/>
<organism evidence="3 4">
    <name type="scientific">Astyanax mexicanus</name>
    <name type="common">Blind cave fish</name>
    <name type="synonym">Astyanax fasciatus mexicanus</name>
    <dbReference type="NCBI Taxonomy" id="7994"/>
    <lineage>
        <taxon>Eukaryota</taxon>
        <taxon>Metazoa</taxon>
        <taxon>Chordata</taxon>
        <taxon>Craniata</taxon>
        <taxon>Vertebrata</taxon>
        <taxon>Euteleostomi</taxon>
        <taxon>Actinopterygii</taxon>
        <taxon>Neopterygii</taxon>
        <taxon>Teleostei</taxon>
        <taxon>Ostariophysi</taxon>
        <taxon>Characiformes</taxon>
        <taxon>Characoidei</taxon>
        <taxon>Acestrorhamphidae</taxon>
        <taxon>Acestrorhamphinae</taxon>
        <taxon>Astyanax</taxon>
    </lineage>
</organism>
<feature type="chain" id="PRO_5035861140" evidence="2">
    <location>
        <begin position="20"/>
        <end position="208"/>
    </location>
</feature>
<feature type="signal peptide" evidence="2">
    <location>
        <begin position="1"/>
        <end position="19"/>
    </location>
</feature>
<evidence type="ECO:0000256" key="1">
    <source>
        <dbReference type="SAM" id="MobiDB-lite"/>
    </source>
</evidence>
<sequence length="208" mass="24424">MFRFTLLLCSSVLLYSCSASPFKSWRKDADPALQETKMSDEFDEKMTLGLKEVEPLELDLTNSDIDPNMLIWKAIKQLNRQKYEKPEEDKDQLYHPFEEPSNKQPDSYFQPQQFGQVQLYQEPEQDMDNLYHSNSEKQDAYEKSVQTGAEHRAEEFVYLTPEEDKDGLYHESFPSESIVVAPVMQAFDNEPKRVYTEPEEDLDNLYHS</sequence>
<dbReference type="PROSITE" id="PS51257">
    <property type="entry name" value="PROKAR_LIPOPROTEIN"/>
    <property type="match status" value="1"/>
</dbReference>
<dbReference type="Proteomes" id="UP000752171">
    <property type="component" value="Unassembled WGS sequence"/>
</dbReference>
<dbReference type="KEGG" id="amex:103037063"/>
<accession>A0A8T2M393</accession>
<feature type="compositionally biased region" description="Basic and acidic residues" evidence="1">
    <location>
        <begin position="83"/>
        <end position="101"/>
    </location>
</feature>
<evidence type="ECO:0000313" key="3">
    <source>
        <dbReference type="EMBL" id="KAG9275451.1"/>
    </source>
</evidence>
<gene>
    <name evidence="3" type="ORF">AMEX_G9969</name>
</gene>
<name>A0A8T2M393_ASTMX</name>
<dbReference type="AlphaFoldDB" id="A0A8T2M393"/>
<evidence type="ECO:0000313" key="4">
    <source>
        <dbReference type="Proteomes" id="UP000752171"/>
    </source>
</evidence>
<dbReference type="EMBL" id="JAICCE010000007">
    <property type="protein sequence ID" value="KAG9275451.1"/>
    <property type="molecule type" value="Genomic_DNA"/>
</dbReference>
<keyword evidence="2" id="KW-0732">Signal</keyword>
<protein>
    <submittedName>
        <fullName evidence="3">Uncharacterized protein</fullName>
    </submittedName>
</protein>
<dbReference type="OMA" id="DPRMRIW"/>
<comment type="caution">
    <text evidence="3">The sequence shown here is derived from an EMBL/GenBank/DDBJ whole genome shotgun (WGS) entry which is preliminary data.</text>
</comment>
<evidence type="ECO:0000256" key="2">
    <source>
        <dbReference type="SAM" id="SignalP"/>
    </source>
</evidence>
<feature type="region of interest" description="Disordered" evidence="1">
    <location>
        <begin position="83"/>
        <end position="109"/>
    </location>
</feature>
<reference evidence="3 4" key="1">
    <citation type="submission" date="2021-07" db="EMBL/GenBank/DDBJ databases">
        <authorList>
            <person name="Imarazene B."/>
            <person name="Zahm M."/>
            <person name="Klopp C."/>
            <person name="Cabau C."/>
            <person name="Beille S."/>
            <person name="Jouanno E."/>
            <person name="Castinel A."/>
            <person name="Lluch J."/>
            <person name="Gil L."/>
            <person name="Kuchtly C."/>
            <person name="Lopez Roques C."/>
            <person name="Donnadieu C."/>
            <person name="Parrinello H."/>
            <person name="Journot L."/>
            <person name="Du K."/>
            <person name="Schartl M."/>
            <person name="Retaux S."/>
            <person name="Guiguen Y."/>
        </authorList>
    </citation>
    <scope>NUCLEOTIDE SEQUENCE [LARGE SCALE GENOMIC DNA]</scope>
    <source>
        <strain evidence="3">Pach_M1</strain>
        <tissue evidence="3">Testis</tissue>
    </source>
</reference>